<keyword evidence="3" id="KW-0378">Hydrolase</keyword>
<protein>
    <submittedName>
        <fullName evidence="3">Alpha-beta hydrolase superfamily lysophospholipase</fullName>
    </submittedName>
</protein>
<keyword evidence="1" id="KW-1133">Transmembrane helix</keyword>
<dbReference type="RefSeq" id="WP_110045723.1">
    <property type="nucleotide sequence ID" value="NZ_CP054612.1"/>
</dbReference>
<reference evidence="3 4" key="1">
    <citation type="submission" date="2018-05" db="EMBL/GenBank/DDBJ databases">
        <title>Genomic Encyclopedia of Type Strains, Phase III (KMG-III): the genomes of soil and plant-associated and newly described type strains.</title>
        <authorList>
            <person name="Whitman W."/>
        </authorList>
    </citation>
    <scope>NUCLEOTIDE SEQUENCE [LARGE SCALE GENOMIC DNA]</scope>
    <source>
        <strain evidence="3 4">CECT 5696</strain>
    </source>
</reference>
<comment type="caution">
    <text evidence="3">The sequence shown here is derived from an EMBL/GenBank/DDBJ whole genome shotgun (WGS) entry which is preliminary data.</text>
</comment>
<gene>
    <name evidence="3" type="ORF">DFQ01_11932</name>
</gene>
<dbReference type="AlphaFoldDB" id="A0A2V2YPC2"/>
<organism evidence="3 4">
    <name type="scientific">Paenibacillus cellulosilyticus</name>
    <dbReference type="NCBI Taxonomy" id="375489"/>
    <lineage>
        <taxon>Bacteria</taxon>
        <taxon>Bacillati</taxon>
        <taxon>Bacillota</taxon>
        <taxon>Bacilli</taxon>
        <taxon>Bacillales</taxon>
        <taxon>Paenibacillaceae</taxon>
        <taxon>Paenibacillus</taxon>
    </lineage>
</organism>
<dbReference type="PANTHER" id="PTHR12277:SF81">
    <property type="entry name" value="PROTEIN ABHD13"/>
    <property type="match status" value="1"/>
</dbReference>
<evidence type="ECO:0000256" key="1">
    <source>
        <dbReference type="SAM" id="Phobius"/>
    </source>
</evidence>
<keyword evidence="4" id="KW-1185">Reference proteome</keyword>
<dbReference type="Gene3D" id="3.40.50.1820">
    <property type="entry name" value="alpha/beta hydrolase"/>
    <property type="match status" value="1"/>
</dbReference>
<dbReference type="SUPFAM" id="SSF53474">
    <property type="entry name" value="alpha/beta-Hydrolases"/>
    <property type="match status" value="1"/>
</dbReference>
<keyword evidence="1" id="KW-0812">Transmembrane</keyword>
<dbReference type="Proteomes" id="UP000246635">
    <property type="component" value="Unassembled WGS sequence"/>
</dbReference>
<dbReference type="PANTHER" id="PTHR12277">
    <property type="entry name" value="ALPHA/BETA HYDROLASE DOMAIN-CONTAINING PROTEIN"/>
    <property type="match status" value="1"/>
</dbReference>
<proteinExistence type="predicted"/>
<evidence type="ECO:0000313" key="4">
    <source>
        <dbReference type="Proteomes" id="UP000246635"/>
    </source>
</evidence>
<sequence length="376" mass="40720">MSSTILPTPLPVNSLPAPIVQPTPQPRVVSRRKSGKHALFAAVSAAAALCVLAVVAFHGYIAWMLAHPYVAPLYSNPMEAAGLPYEDAAFSSMSGRTTVGGWFIPASDNDGPQPVAQTSAVDHTQASESQRTVIFSHGYGANREETWVPMYDLAALLHRLNYNVFMFDYGYASTDYKAPATGGYEESQQLLAAVQYVKERGASEIIVWGFSMGAGTALQAGLQTDDIDAMLLDSLFLPSPDTLFHNVTQVLPLPKYPSLPLIEMMLPAFTGTSFSGIPAEEVMVKDYPIPLFIMHGTEDTKAPYEIADQIAHNQTNPLSQEWIVEGGKHELLFQVHAKEYIQRAALFLGQVHQQHADAADKATGTDDTAPANSVAL</sequence>
<dbReference type="OrthoDB" id="9776685at2"/>
<evidence type="ECO:0000259" key="2">
    <source>
        <dbReference type="Pfam" id="PF12697"/>
    </source>
</evidence>
<dbReference type="InterPro" id="IPR000073">
    <property type="entry name" value="AB_hydrolase_1"/>
</dbReference>
<dbReference type="InterPro" id="IPR029058">
    <property type="entry name" value="AB_hydrolase_fold"/>
</dbReference>
<keyword evidence="1" id="KW-0472">Membrane</keyword>
<dbReference type="EMBL" id="QGTQ01000019">
    <property type="protein sequence ID" value="PWV97950.1"/>
    <property type="molecule type" value="Genomic_DNA"/>
</dbReference>
<accession>A0A2V2YPC2</accession>
<evidence type="ECO:0000313" key="3">
    <source>
        <dbReference type="EMBL" id="PWV97950.1"/>
    </source>
</evidence>
<name>A0A2V2YPC2_9BACL</name>
<dbReference type="GO" id="GO:0016787">
    <property type="term" value="F:hydrolase activity"/>
    <property type="evidence" value="ECO:0007669"/>
    <property type="project" value="UniProtKB-KW"/>
</dbReference>
<dbReference type="Pfam" id="PF12697">
    <property type="entry name" value="Abhydrolase_6"/>
    <property type="match status" value="1"/>
</dbReference>
<feature type="transmembrane region" description="Helical" evidence="1">
    <location>
        <begin position="39"/>
        <end position="66"/>
    </location>
</feature>
<feature type="domain" description="AB hydrolase-1" evidence="2">
    <location>
        <begin position="133"/>
        <end position="331"/>
    </location>
</feature>